<dbReference type="eggNOG" id="COG3078">
    <property type="taxonomic scope" value="Bacteria"/>
</dbReference>
<protein>
    <recommendedName>
        <fullName evidence="4">Secretin/TonB short N-terminal domain-containing protein</fullName>
    </recommendedName>
</protein>
<accession>A0A098LFU8</accession>
<evidence type="ECO:0000256" key="3">
    <source>
        <dbReference type="ARBA" id="ARBA00023237"/>
    </source>
</evidence>
<organism evidence="5 6">
    <name type="scientific">Sporocytophaga myxococcoides</name>
    <dbReference type="NCBI Taxonomy" id="153721"/>
    <lineage>
        <taxon>Bacteria</taxon>
        <taxon>Pseudomonadati</taxon>
        <taxon>Bacteroidota</taxon>
        <taxon>Cytophagia</taxon>
        <taxon>Cytophagales</taxon>
        <taxon>Cytophagaceae</taxon>
        <taxon>Sporocytophaga</taxon>
    </lineage>
</organism>
<evidence type="ECO:0000313" key="5">
    <source>
        <dbReference type="EMBL" id="GAL85312.1"/>
    </source>
</evidence>
<evidence type="ECO:0000256" key="1">
    <source>
        <dbReference type="ARBA" id="ARBA00022448"/>
    </source>
</evidence>
<dbReference type="EMBL" id="BBLT01000004">
    <property type="protein sequence ID" value="GAL85312.1"/>
    <property type="molecule type" value="Genomic_DNA"/>
</dbReference>
<dbReference type="Gene3D" id="3.55.50.30">
    <property type="match status" value="1"/>
</dbReference>
<dbReference type="Pfam" id="PF07660">
    <property type="entry name" value="STN"/>
    <property type="match status" value="1"/>
</dbReference>
<dbReference type="STRING" id="153721.MYP_2541"/>
<name>A0A098LFU8_9BACT</name>
<dbReference type="RefSeq" id="WP_156140536.1">
    <property type="nucleotide sequence ID" value="NZ_BBLT01000004.1"/>
</dbReference>
<dbReference type="Proteomes" id="UP000030185">
    <property type="component" value="Unassembled WGS sequence"/>
</dbReference>
<keyword evidence="2" id="KW-0472">Membrane</keyword>
<keyword evidence="6" id="KW-1185">Reference proteome</keyword>
<sequence>MKAKQSEILKTITEKYGIRFSYSNNMVSLDKDVSLNVQGKSLKEVLDLLFTDHNVNYSVVGNQIVLKKKAVKKTADASADSRKGASSFVIVENANSITLNSVSNEKEEEISEDDFEEVQSDSSDKLEETLMVSSDTTVKAPVLKAKKPKGDDVVSLRKQYLLEKRRLRDEYLTKMDSLTSRGNKETKEDFKSSFKTISQKLREELNEIADSIENRAPVGVWKRLQKFDNTSDSLSGKEGQNSDSATYTTVPLSVTFVPPMGTNGMQGPKIVNKTSLNILAGTSRGLDGFEIGALVNVEKEFVNGVQIAGLSNIVGKNVNGVQIAGLTNSSSGYAEGVQVSGLTNVVKDSMYCFQFAGLVNSSGGNSLGGQFSGLVNFSNGYMYGPQCAGLANVANGMMTGPQLAGFINVANGSQKGIQSAGFMNVAKHNSEGCQLAGFMNTTGDLRGAQAAGFINVAKRVKGVQIGVINIADTVAGAQIGILNIAKKGYRRLEIWGSESLYGNIAFKMGGSRSFYNIFAVGAQIYDGGKLRTGYGIGFGSELKASQTICVNIDAISYNINEDGLWTNKLNLLNQLRVNVGIALGERTTIFFGPTFNVMVSQIYNADKNEYGSNIAPWTVFNETYDGRVDKGRKENTNVKMWPGFNAGIRF</sequence>
<dbReference type="OrthoDB" id="5505971at2"/>
<keyword evidence="1" id="KW-0813">Transport</keyword>
<dbReference type="GO" id="GO:0019867">
    <property type="term" value="C:outer membrane"/>
    <property type="evidence" value="ECO:0007669"/>
    <property type="project" value="InterPro"/>
</dbReference>
<feature type="domain" description="Secretin/TonB short N-terminal" evidence="4">
    <location>
        <begin position="18"/>
        <end position="69"/>
    </location>
</feature>
<dbReference type="InterPro" id="IPR058093">
    <property type="entry name" value="LA_2272-like"/>
</dbReference>
<evidence type="ECO:0000313" key="6">
    <source>
        <dbReference type="Proteomes" id="UP000030185"/>
    </source>
</evidence>
<evidence type="ECO:0000256" key="2">
    <source>
        <dbReference type="ARBA" id="ARBA00023136"/>
    </source>
</evidence>
<gene>
    <name evidence="5" type="ORF">MYP_2541</name>
</gene>
<dbReference type="NCBIfam" id="NF047436">
    <property type="entry name" value="LA_2272_repeat"/>
    <property type="match status" value="1"/>
</dbReference>
<proteinExistence type="predicted"/>
<dbReference type="InterPro" id="IPR011662">
    <property type="entry name" value="Secretin/TonB_short_N"/>
</dbReference>
<keyword evidence="3" id="KW-0998">Cell outer membrane</keyword>
<dbReference type="AlphaFoldDB" id="A0A098LFU8"/>
<dbReference type="SMART" id="SM00965">
    <property type="entry name" value="STN"/>
    <property type="match status" value="1"/>
</dbReference>
<reference evidence="5 6" key="1">
    <citation type="submission" date="2014-09" db="EMBL/GenBank/DDBJ databases">
        <title>Sporocytophaga myxococcoides PG-01 genome sequencing.</title>
        <authorList>
            <person name="Liu L."/>
            <person name="Gao P.J."/>
            <person name="Chen G.J."/>
            <person name="Wang L.S."/>
        </authorList>
    </citation>
    <scope>NUCLEOTIDE SEQUENCE [LARGE SCALE GENOMIC DNA]</scope>
    <source>
        <strain evidence="5 6">PG-01</strain>
    </source>
</reference>
<comment type="caution">
    <text evidence="5">The sequence shown here is derived from an EMBL/GenBank/DDBJ whole genome shotgun (WGS) entry which is preliminary data.</text>
</comment>
<evidence type="ECO:0000259" key="4">
    <source>
        <dbReference type="SMART" id="SM00965"/>
    </source>
</evidence>